<feature type="transmembrane region" description="Helical" evidence="1">
    <location>
        <begin position="20"/>
        <end position="42"/>
    </location>
</feature>
<proteinExistence type="predicted"/>
<accession>A0AAE8ZV61</accession>
<feature type="transmembrane region" description="Helical" evidence="1">
    <location>
        <begin position="48"/>
        <end position="68"/>
    </location>
</feature>
<evidence type="ECO:0000313" key="2">
    <source>
        <dbReference type="EMBL" id="ULT80770.1"/>
    </source>
</evidence>
<dbReference type="EMBL" id="CP090896">
    <property type="protein sequence ID" value="ULT80770.1"/>
    <property type="molecule type" value="Genomic_DNA"/>
</dbReference>
<gene>
    <name evidence="2" type="ORF">L3Y34_010970</name>
</gene>
<keyword evidence="1" id="KW-0812">Transmembrane</keyword>
<feature type="transmembrane region" description="Helical" evidence="1">
    <location>
        <begin position="80"/>
        <end position="100"/>
    </location>
</feature>
<protein>
    <submittedName>
        <fullName evidence="2">Uncharacterized protein</fullName>
    </submittedName>
</protein>
<dbReference type="Proteomes" id="UP000827892">
    <property type="component" value="Chromosome X"/>
</dbReference>
<keyword evidence="1" id="KW-0472">Membrane</keyword>
<dbReference type="AlphaFoldDB" id="A0AAE8ZV61"/>
<keyword evidence="1" id="KW-1133">Transmembrane helix</keyword>
<dbReference type="PROSITE" id="PS51257">
    <property type="entry name" value="PROKAR_LIPOPROTEIN"/>
    <property type="match status" value="1"/>
</dbReference>
<feature type="transmembrane region" description="Helical" evidence="1">
    <location>
        <begin position="120"/>
        <end position="148"/>
    </location>
</feature>
<evidence type="ECO:0000313" key="3">
    <source>
        <dbReference type="Proteomes" id="UP000827892"/>
    </source>
</evidence>
<name>A0AAE8ZV61_CAEBR</name>
<reference evidence="2 3" key="1">
    <citation type="submission" date="2022-05" db="EMBL/GenBank/DDBJ databases">
        <title>Chromosome-level reference genomes for two strains of Caenorhabditis briggsae: an improved platform for comparative genomics.</title>
        <authorList>
            <person name="Stevens L."/>
            <person name="Andersen E.C."/>
        </authorList>
    </citation>
    <scope>NUCLEOTIDE SEQUENCE [LARGE SCALE GENOMIC DNA]</scope>
    <source>
        <strain evidence="2">QX1410_ONT</strain>
        <tissue evidence="2">Whole-organism</tissue>
    </source>
</reference>
<sequence length="411" mass="47072">MTKYIRVKETYCGCVNVQYIAIIASCATMVFQLTFSIFFLIYGQLWGLIPMALTILSHLFFMIIIHQFKSTISVTIYSGIEIAFAFTILGFSIWILSWVLDPKTAFIYYFCVDHLDSSCYGYTQIVSLIWGCLFIIFFFASVLLLPIFRSTWRNIKVTRKSSSVYIDDDNKPTPAVQPIFNINSGPTPVAQPVPQQIMLPPQLLQQYAGPQVHQVPPAPASQQQTQIPQRPQQLYPAQPQTQNIMTPSGVIHLNLYTIQLPNGNNTYKPVLYFRRGSSTDLEEIREEVTVHMSEFVDSKADFPEKVSLSREQEEVMLCIYRLLLSSSGRLFASHRRLEQTNQQRKSPMKSVTPSEIFLATRLHNQCAFQLLQICTLIVVWDTVRLYSDRESLADVILIQLLDLLDLWKIVS</sequence>
<organism evidence="2 3">
    <name type="scientific">Caenorhabditis briggsae</name>
    <dbReference type="NCBI Taxonomy" id="6238"/>
    <lineage>
        <taxon>Eukaryota</taxon>
        <taxon>Metazoa</taxon>
        <taxon>Ecdysozoa</taxon>
        <taxon>Nematoda</taxon>
        <taxon>Chromadorea</taxon>
        <taxon>Rhabditida</taxon>
        <taxon>Rhabditina</taxon>
        <taxon>Rhabditomorpha</taxon>
        <taxon>Rhabditoidea</taxon>
        <taxon>Rhabditidae</taxon>
        <taxon>Peloderinae</taxon>
        <taxon>Caenorhabditis</taxon>
    </lineage>
</organism>
<evidence type="ECO:0000256" key="1">
    <source>
        <dbReference type="SAM" id="Phobius"/>
    </source>
</evidence>